<dbReference type="Pfam" id="PF00498">
    <property type="entry name" value="FHA"/>
    <property type="match status" value="1"/>
</dbReference>
<reference evidence="3 4" key="1">
    <citation type="journal article" date="2010" name="Stand. Genomic Sci.">
        <title>Complete genome sequence of Arcobacter nitrofigilis type strain (CI).</title>
        <authorList>
            <person name="Pati A."/>
            <person name="Gronow S."/>
            <person name="Lapidus A."/>
            <person name="Copeland A."/>
            <person name="Glavina Del Rio T."/>
            <person name="Nolan M."/>
            <person name="Lucas S."/>
            <person name="Tice H."/>
            <person name="Cheng J.F."/>
            <person name="Han C."/>
            <person name="Chertkov O."/>
            <person name="Bruce D."/>
            <person name="Tapia R."/>
            <person name="Goodwin L."/>
            <person name="Pitluck S."/>
            <person name="Liolios K."/>
            <person name="Ivanova N."/>
            <person name="Mavromatis K."/>
            <person name="Chen A."/>
            <person name="Palaniappan K."/>
            <person name="Land M."/>
            <person name="Hauser L."/>
            <person name="Chang Y.J."/>
            <person name="Jeffries C.D."/>
            <person name="Detter J.C."/>
            <person name="Rohde M."/>
            <person name="Goker M."/>
            <person name="Bristow J."/>
            <person name="Eisen J.A."/>
            <person name="Markowitz V."/>
            <person name="Hugenholtz P."/>
            <person name="Klenk H.P."/>
            <person name="Kyrpides N.C."/>
        </authorList>
    </citation>
    <scope>NUCLEOTIDE SEQUENCE [LARGE SCALE GENOMIC DNA]</scope>
    <source>
        <strain evidence="4">ATCC 33309 / DSM 7299 / CCUG 15893 / LMG 7604 / NCTC 12251 / CI</strain>
    </source>
</reference>
<keyword evidence="1" id="KW-0175">Coiled coil</keyword>
<dbReference type="SUPFAM" id="SSF49879">
    <property type="entry name" value="SMAD/FHA domain"/>
    <property type="match status" value="1"/>
</dbReference>
<dbReference type="InterPro" id="IPR046883">
    <property type="entry name" value="T6SS_FHA_C"/>
</dbReference>
<dbReference type="eggNOG" id="COG3456">
    <property type="taxonomic scope" value="Bacteria"/>
</dbReference>
<dbReference type="CDD" id="cd00060">
    <property type="entry name" value="FHA"/>
    <property type="match status" value="1"/>
</dbReference>
<dbReference type="NCBIfam" id="TIGR03354">
    <property type="entry name" value="VI_FHA"/>
    <property type="match status" value="1"/>
</dbReference>
<dbReference type="InterPro" id="IPR000253">
    <property type="entry name" value="FHA_dom"/>
</dbReference>
<dbReference type="OrthoDB" id="5348210at2"/>
<dbReference type="KEGG" id="ant:Arnit_1749"/>
<dbReference type="eggNOG" id="COG1716">
    <property type="taxonomic scope" value="Bacteria"/>
</dbReference>
<organism evidence="3 4">
    <name type="scientific">Arcobacter nitrofigilis (strain ATCC 33309 / DSM 7299 / CCUG 15893 / LMG 7604 / NCTC 12251 / CI)</name>
    <name type="common">Campylobacter nitrofigilis</name>
    <dbReference type="NCBI Taxonomy" id="572480"/>
    <lineage>
        <taxon>Bacteria</taxon>
        <taxon>Pseudomonadati</taxon>
        <taxon>Campylobacterota</taxon>
        <taxon>Epsilonproteobacteria</taxon>
        <taxon>Campylobacterales</taxon>
        <taxon>Arcobacteraceae</taxon>
        <taxon>Arcobacter</taxon>
    </lineage>
</organism>
<keyword evidence="4" id="KW-1185">Reference proteome</keyword>
<evidence type="ECO:0000313" key="4">
    <source>
        <dbReference type="Proteomes" id="UP000000939"/>
    </source>
</evidence>
<dbReference type="STRING" id="572480.Arnit_1749"/>
<evidence type="ECO:0000256" key="1">
    <source>
        <dbReference type="SAM" id="Coils"/>
    </source>
</evidence>
<dbReference type="Gene3D" id="2.60.200.20">
    <property type="match status" value="1"/>
</dbReference>
<protein>
    <submittedName>
        <fullName evidence="3">FHA domain containing protein</fullName>
    </submittedName>
</protein>
<proteinExistence type="predicted"/>
<dbReference type="AlphaFoldDB" id="D5V1G9"/>
<dbReference type="RefSeq" id="WP_013135548.1">
    <property type="nucleotide sequence ID" value="NC_014166.1"/>
</dbReference>
<sequence>MKLIFDIIKSGRDIPNKNNFHFDMNGGSIGRSSESDWQLPDRQNYISSEHILIKFIDESYFIQDESTNGTYLKEPYRKLPKNKQIKINSNDIFIVGEYEIQARFIDNDYSTKDILQSNYSNLSSTKSMGTIIPDDFEIIEDMNSSFIKEDSKIEINDTLFNLFDEDNKHSSEIIYDFEKEEILFENEEEDSVTRNPMQEHIIVPSFNKKEEELKESEIEEIDLEETIQSKKSNKKDSNISSEDKSLKYLEEKLGIKLSSLSDIEQKRILHEIANIVTYSLDGLKNSLKLVDKVKKDLNIEDSFSHQNVNNPVLLGQFALNTDNKISLSDAVKKSFKQLDNHNIALQMSSKNLVNITLNKFNPKSLEHHFNKQGYINSILPKKAQMWDSYEKMFDKLTSDSNLGIDLISEDFTKEYNKIVYTIKLTSI</sequence>
<dbReference type="EMBL" id="CP001999">
    <property type="protein sequence ID" value="ADG93403.1"/>
    <property type="molecule type" value="Genomic_DNA"/>
</dbReference>
<name>D5V1G9_ARCNC</name>
<dbReference type="InterPro" id="IPR008984">
    <property type="entry name" value="SMAD_FHA_dom_sf"/>
</dbReference>
<dbReference type="Pfam" id="PF20232">
    <property type="entry name" value="T6SS_FHA_C"/>
    <property type="match status" value="1"/>
</dbReference>
<dbReference type="InterPro" id="IPR017735">
    <property type="entry name" value="T6SS_FHA"/>
</dbReference>
<evidence type="ECO:0000259" key="2">
    <source>
        <dbReference type="PROSITE" id="PS50006"/>
    </source>
</evidence>
<feature type="domain" description="FHA" evidence="2">
    <location>
        <begin position="27"/>
        <end position="72"/>
    </location>
</feature>
<dbReference type="Proteomes" id="UP000000939">
    <property type="component" value="Chromosome"/>
</dbReference>
<evidence type="ECO:0000313" key="3">
    <source>
        <dbReference type="EMBL" id="ADG93403.1"/>
    </source>
</evidence>
<feature type="coiled-coil region" evidence="1">
    <location>
        <begin position="206"/>
        <end position="233"/>
    </location>
</feature>
<dbReference type="HOGENOM" id="CLU_023667_2_1_7"/>
<dbReference type="PROSITE" id="PS50006">
    <property type="entry name" value="FHA_DOMAIN"/>
    <property type="match status" value="1"/>
</dbReference>
<gene>
    <name evidence="3" type="ordered locus">Arnit_1749</name>
</gene>
<accession>D5V1G9</accession>